<accession>A0A853DPT2</accession>
<name>A0A853DPT2_9MICO</name>
<dbReference type="Pfam" id="PF04248">
    <property type="entry name" value="NTP_transf_9"/>
    <property type="match status" value="1"/>
</dbReference>
<dbReference type="InterPro" id="IPR038694">
    <property type="entry name" value="DUF427_sf"/>
</dbReference>
<keyword evidence="3" id="KW-1185">Reference proteome</keyword>
<dbReference type="Gene3D" id="2.170.150.40">
    <property type="entry name" value="Domain of unknown function (DUF427)"/>
    <property type="match status" value="1"/>
</dbReference>
<dbReference type="EMBL" id="JACCFW010000001">
    <property type="protein sequence ID" value="NYJ76125.1"/>
    <property type="molecule type" value="Genomic_DNA"/>
</dbReference>
<protein>
    <submittedName>
        <fullName evidence="2">Uncharacterized protein (DUF427 family)</fullName>
    </submittedName>
</protein>
<proteinExistence type="predicted"/>
<dbReference type="Proteomes" id="UP000571817">
    <property type="component" value="Unassembled WGS sequence"/>
</dbReference>
<reference evidence="2 3" key="1">
    <citation type="submission" date="2020-07" db="EMBL/GenBank/DDBJ databases">
        <title>Sequencing the genomes of 1000 actinobacteria strains.</title>
        <authorList>
            <person name="Klenk H.-P."/>
        </authorList>
    </citation>
    <scope>NUCLEOTIDE SEQUENCE [LARGE SCALE GENOMIC DNA]</scope>
    <source>
        <strain evidence="2 3">DSM 29531</strain>
    </source>
</reference>
<dbReference type="InterPro" id="IPR007361">
    <property type="entry name" value="DUF427"/>
</dbReference>
<feature type="domain" description="DUF427" evidence="1">
    <location>
        <begin position="22"/>
        <end position="114"/>
    </location>
</feature>
<dbReference type="AlphaFoldDB" id="A0A853DPT2"/>
<evidence type="ECO:0000313" key="2">
    <source>
        <dbReference type="EMBL" id="NYJ76125.1"/>
    </source>
</evidence>
<evidence type="ECO:0000313" key="3">
    <source>
        <dbReference type="Proteomes" id="UP000571817"/>
    </source>
</evidence>
<gene>
    <name evidence="2" type="ORF">HNR15_003088</name>
</gene>
<dbReference type="PANTHER" id="PTHR34310">
    <property type="entry name" value="DUF427 DOMAIN PROTEIN (AFU_ORTHOLOGUE AFUA_3G02220)"/>
    <property type="match status" value="1"/>
</dbReference>
<dbReference type="PANTHER" id="PTHR34310:SF8">
    <property type="entry name" value="CONSERVED PROTEIN"/>
    <property type="match status" value="1"/>
</dbReference>
<sequence>MPDVLIPGPDHPITVEPTTRHVVVRVGDTVVADTRSALVLQESTYPAAYYLPPSDVDPLLLRASETTSHCPYKGDATYRDIETDTGTVHDAIWVYEHPHDAVAAIEGHMAFYPDKVELTVED</sequence>
<comment type="caution">
    <text evidence="2">The sequence shown here is derived from an EMBL/GenBank/DDBJ whole genome shotgun (WGS) entry which is preliminary data.</text>
</comment>
<evidence type="ECO:0000259" key="1">
    <source>
        <dbReference type="Pfam" id="PF04248"/>
    </source>
</evidence>
<dbReference type="RefSeq" id="WP_179483218.1">
    <property type="nucleotide sequence ID" value="NZ_JACCFW010000001.1"/>
</dbReference>
<organism evidence="2 3">
    <name type="scientific">Allobranchiibius huperziae</name>
    <dbReference type="NCBI Taxonomy" id="1874116"/>
    <lineage>
        <taxon>Bacteria</taxon>
        <taxon>Bacillati</taxon>
        <taxon>Actinomycetota</taxon>
        <taxon>Actinomycetes</taxon>
        <taxon>Micrococcales</taxon>
        <taxon>Dermacoccaceae</taxon>
        <taxon>Allobranchiibius</taxon>
    </lineage>
</organism>